<dbReference type="AlphaFoldDB" id="A0A069PPC3"/>
<dbReference type="RefSeq" id="WP_035941676.1">
    <property type="nucleotide sequence ID" value="NZ_CCNS02000017.1"/>
</dbReference>
<evidence type="ECO:0000313" key="1">
    <source>
        <dbReference type="EMBL" id="KDR42548.1"/>
    </source>
</evidence>
<sequence length="77" mass="8474">MSLLTQHEIESGRLCRSLSLRASHDGKSVLLIEMDERKAGIQREFLHDITTGELIALIRAHGAELTGEGHVSKAHSD</sequence>
<evidence type="ECO:0000313" key="2">
    <source>
        <dbReference type="Proteomes" id="UP000027466"/>
    </source>
</evidence>
<proteinExistence type="predicted"/>
<dbReference type="EMBL" id="JFHC01000015">
    <property type="protein sequence ID" value="KDR42548.1"/>
    <property type="molecule type" value="Genomic_DNA"/>
</dbReference>
<gene>
    <name evidence="1" type="ORF">BG61_08180</name>
</gene>
<organism evidence="1 2">
    <name type="scientific">Caballeronia glathei</name>
    <dbReference type="NCBI Taxonomy" id="60547"/>
    <lineage>
        <taxon>Bacteria</taxon>
        <taxon>Pseudomonadati</taxon>
        <taxon>Pseudomonadota</taxon>
        <taxon>Betaproteobacteria</taxon>
        <taxon>Burkholderiales</taxon>
        <taxon>Burkholderiaceae</taxon>
        <taxon>Caballeronia</taxon>
    </lineage>
</organism>
<name>A0A069PPC3_9BURK</name>
<accession>A0A069PPC3</accession>
<dbReference type="Proteomes" id="UP000027466">
    <property type="component" value="Unassembled WGS sequence"/>
</dbReference>
<reference evidence="1 2" key="1">
    <citation type="submission" date="2014-03" db="EMBL/GenBank/DDBJ databases">
        <title>Draft Genome Sequences of Four Burkholderia Strains.</title>
        <authorList>
            <person name="Liu X.Y."/>
            <person name="Li C.X."/>
            <person name="Xu J.H."/>
        </authorList>
    </citation>
    <scope>NUCLEOTIDE SEQUENCE [LARGE SCALE GENOMIC DNA]</scope>
    <source>
        <strain evidence="1 2">DSM 50014</strain>
    </source>
</reference>
<comment type="caution">
    <text evidence="1">The sequence shown here is derived from an EMBL/GenBank/DDBJ whole genome shotgun (WGS) entry which is preliminary data.</text>
</comment>
<protein>
    <submittedName>
        <fullName evidence="1">ATPase</fullName>
    </submittedName>
</protein>
<keyword evidence="2" id="KW-1185">Reference proteome</keyword>